<evidence type="ECO:0000256" key="1">
    <source>
        <dbReference type="ARBA" id="ARBA00008705"/>
    </source>
</evidence>
<evidence type="ECO:0000313" key="9">
    <source>
        <dbReference type="Ensembl" id="ENSMALP00000028590.1"/>
    </source>
</evidence>
<dbReference type="InterPro" id="IPR002337">
    <property type="entry name" value="Hemoglobin_b"/>
</dbReference>
<dbReference type="PROSITE" id="PS01033">
    <property type="entry name" value="GLOBIN"/>
    <property type="match status" value="1"/>
</dbReference>
<dbReference type="InterPro" id="IPR000971">
    <property type="entry name" value="Globin"/>
</dbReference>
<dbReference type="Pfam" id="PF00042">
    <property type="entry name" value="Globin"/>
    <property type="match status" value="1"/>
</dbReference>
<dbReference type="GO" id="GO:0020037">
    <property type="term" value="F:heme binding"/>
    <property type="evidence" value="ECO:0007669"/>
    <property type="project" value="InterPro"/>
</dbReference>
<dbReference type="Gene3D" id="1.10.490.10">
    <property type="entry name" value="Globins"/>
    <property type="match status" value="1"/>
</dbReference>
<accession>A0A3Q3K6G1</accession>
<dbReference type="STRING" id="43700.ENSMALP00000028590"/>
<proteinExistence type="inferred from homology"/>
<evidence type="ECO:0000256" key="3">
    <source>
        <dbReference type="ARBA" id="ARBA00022617"/>
    </source>
</evidence>
<dbReference type="PRINTS" id="PR00814">
    <property type="entry name" value="BETAHAEM"/>
</dbReference>
<dbReference type="GO" id="GO:0005833">
    <property type="term" value="C:hemoglobin complex"/>
    <property type="evidence" value="ECO:0007669"/>
    <property type="project" value="InterPro"/>
</dbReference>
<dbReference type="PANTHER" id="PTHR11442:SF101">
    <property type="entry name" value="HEMOGLOBIN, BETA ADULT 2"/>
    <property type="match status" value="1"/>
</dbReference>
<dbReference type="GO" id="GO:0031838">
    <property type="term" value="C:haptoglobin-hemoglobin complex"/>
    <property type="evidence" value="ECO:0007669"/>
    <property type="project" value="TreeGrafter"/>
</dbReference>
<dbReference type="GO" id="GO:0072562">
    <property type="term" value="C:blood microparticle"/>
    <property type="evidence" value="ECO:0007669"/>
    <property type="project" value="TreeGrafter"/>
</dbReference>
<keyword evidence="10" id="KW-1185">Reference proteome</keyword>
<dbReference type="GO" id="GO:0004601">
    <property type="term" value="F:peroxidase activity"/>
    <property type="evidence" value="ECO:0007669"/>
    <property type="project" value="TreeGrafter"/>
</dbReference>
<dbReference type="SUPFAM" id="SSF46458">
    <property type="entry name" value="Globin-like"/>
    <property type="match status" value="1"/>
</dbReference>
<dbReference type="GO" id="GO:0043177">
    <property type="term" value="F:organic acid binding"/>
    <property type="evidence" value="ECO:0007669"/>
    <property type="project" value="TreeGrafter"/>
</dbReference>
<dbReference type="InterPro" id="IPR012292">
    <property type="entry name" value="Globin/Proto"/>
</dbReference>
<dbReference type="FunFam" id="1.10.490.10:FF:000001">
    <property type="entry name" value="Hemoglobin subunit beta"/>
    <property type="match status" value="1"/>
</dbReference>
<dbReference type="Ensembl" id="ENSMALT00000029109.1">
    <property type="protein sequence ID" value="ENSMALP00000028590.1"/>
    <property type="gene ID" value="ENSMALG00000019803.1"/>
</dbReference>
<dbReference type="AlphaFoldDB" id="A0A3Q3K6G1"/>
<keyword evidence="3 7" id="KW-0349">Heme</keyword>
<dbReference type="GeneID" id="109965975"/>
<evidence type="ECO:0000256" key="6">
    <source>
        <dbReference type="ARBA" id="ARBA00023004"/>
    </source>
</evidence>
<dbReference type="GO" id="GO:0042744">
    <property type="term" value="P:hydrogen peroxide catabolic process"/>
    <property type="evidence" value="ECO:0007669"/>
    <property type="project" value="TreeGrafter"/>
</dbReference>
<dbReference type="RefSeq" id="XP_020466131.1">
    <property type="nucleotide sequence ID" value="XM_020610475.1"/>
</dbReference>
<evidence type="ECO:0000313" key="10">
    <source>
        <dbReference type="Proteomes" id="UP000261600"/>
    </source>
</evidence>
<dbReference type="InterPro" id="IPR009050">
    <property type="entry name" value="Globin-like_sf"/>
</dbReference>
<dbReference type="GO" id="GO:0005344">
    <property type="term" value="F:oxygen carrier activity"/>
    <property type="evidence" value="ECO:0007669"/>
    <property type="project" value="UniProtKB-KW"/>
</dbReference>
<keyword evidence="2 7" id="KW-0813">Transport</keyword>
<dbReference type="InterPro" id="IPR050056">
    <property type="entry name" value="Hemoglobin_oxygen_transport"/>
</dbReference>
<dbReference type="Proteomes" id="UP000261600">
    <property type="component" value="Unplaced"/>
</dbReference>
<feature type="domain" description="Globin" evidence="8">
    <location>
        <begin position="3"/>
        <end position="147"/>
    </location>
</feature>
<evidence type="ECO:0000256" key="4">
    <source>
        <dbReference type="ARBA" id="ARBA00022621"/>
    </source>
</evidence>
<dbReference type="PANTHER" id="PTHR11442">
    <property type="entry name" value="HEMOGLOBIN FAMILY MEMBER"/>
    <property type="match status" value="1"/>
</dbReference>
<reference evidence="9" key="1">
    <citation type="submission" date="2025-08" db="UniProtKB">
        <authorList>
            <consortium name="Ensembl"/>
        </authorList>
    </citation>
    <scope>IDENTIFICATION</scope>
</reference>
<name>A0A3Q3K6G1_MONAL</name>
<reference evidence="9" key="2">
    <citation type="submission" date="2025-09" db="UniProtKB">
        <authorList>
            <consortium name="Ensembl"/>
        </authorList>
    </citation>
    <scope>IDENTIFICATION</scope>
</reference>
<dbReference type="CDD" id="cd08925">
    <property type="entry name" value="Hb-beta-like"/>
    <property type="match status" value="1"/>
</dbReference>
<protein>
    <recommendedName>
        <fullName evidence="8">Globin domain-containing protein</fullName>
    </recommendedName>
</protein>
<dbReference type="GO" id="GO:0031720">
    <property type="term" value="F:haptoglobin binding"/>
    <property type="evidence" value="ECO:0007669"/>
    <property type="project" value="TreeGrafter"/>
</dbReference>
<keyword evidence="4 7" id="KW-0561">Oxygen transport</keyword>
<evidence type="ECO:0000256" key="2">
    <source>
        <dbReference type="ARBA" id="ARBA00022448"/>
    </source>
</evidence>
<dbReference type="GO" id="GO:0019825">
    <property type="term" value="F:oxygen binding"/>
    <property type="evidence" value="ECO:0007669"/>
    <property type="project" value="InterPro"/>
</dbReference>
<sequence>MVRWTDKERSTIRALWEQINIDEIGPEALRRVLIVYPWTERYFGTFGDIFTVTAILQNSKVAAHGKVVLKAVGQAVENMDNIKDTYATLSRLHYEKLHVDPDNFRLLADCITIAVACKLRSALDPQAQAVWQKFLSAVVDAMSSQYY</sequence>
<evidence type="ECO:0000259" key="8">
    <source>
        <dbReference type="PROSITE" id="PS01033"/>
    </source>
</evidence>
<organism evidence="9 10">
    <name type="scientific">Monopterus albus</name>
    <name type="common">Swamp eel</name>
    <dbReference type="NCBI Taxonomy" id="43700"/>
    <lineage>
        <taxon>Eukaryota</taxon>
        <taxon>Metazoa</taxon>
        <taxon>Chordata</taxon>
        <taxon>Craniata</taxon>
        <taxon>Vertebrata</taxon>
        <taxon>Euteleostomi</taxon>
        <taxon>Actinopterygii</taxon>
        <taxon>Neopterygii</taxon>
        <taxon>Teleostei</taxon>
        <taxon>Neoteleostei</taxon>
        <taxon>Acanthomorphata</taxon>
        <taxon>Anabantaria</taxon>
        <taxon>Synbranchiformes</taxon>
        <taxon>Synbranchidae</taxon>
        <taxon>Monopterus</taxon>
    </lineage>
</organism>
<evidence type="ECO:0000256" key="5">
    <source>
        <dbReference type="ARBA" id="ARBA00022723"/>
    </source>
</evidence>
<dbReference type="GO" id="GO:0046872">
    <property type="term" value="F:metal ion binding"/>
    <property type="evidence" value="ECO:0007669"/>
    <property type="project" value="UniProtKB-KW"/>
</dbReference>
<comment type="similarity">
    <text evidence="1 7">Belongs to the globin family.</text>
</comment>
<evidence type="ECO:0000256" key="7">
    <source>
        <dbReference type="RuleBase" id="RU000356"/>
    </source>
</evidence>
<keyword evidence="6" id="KW-0408">Iron</keyword>
<keyword evidence="5" id="KW-0479">Metal-binding</keyword>